<keyword evidence="7 8" id="KW-0368">Histidine biosynthesis</keyword>
<dbReference type="Pfam" id="PF01503">
    <property type="entry name" value="PRA-PH"/>
    <property type="match status" value="1"/>
</dbReference>
<gene>
    <name evidence="8" type="primary">hisE</name>
    <name evidence="9" type="ORF">DFR64_0536</name>
</gene>
<evidence type="ECO:0000256" key="6">
    <source>
        <dbReference type="ARBA" id="ARBA00022840"/>
    </source>
</evidence>
<accession>A0A3E0AG89</accession>
<keyword evidence="5 8" id="KW-0378">Hydrolase</keyword>
<keyword evidence="4 8" id="KW-0547">Nucleotide-binding</keyword>
<comment type="similarity">
    <text evidence="8">Belongs to the PRA-PH family.</text>
</comment>
<dbReference type="CDD" id="cd11534">
    <property type="entry name" value="NTP-PPase_HisIE_like"/>
    <property type="match status" value="1"/>
</dbReference>
<dbReference type="GO" id="GO:0005524">
    <property type="term" value="F:ATP binding"/>
    <property type="evidence" value="ECO:0007669"/>
    <property type="project" value="UniProtKB-KW"/>
</dbReference>
<dbReference type="RefSeq" id="WP_198418339.1">
    <property type="nucleotide sequence ID" value="NZ_AP018437.1"/>
</dbReference>
<comment type="subcellular location">
    <subcellularLocation>
        <location evidence="8">Cytoplasm</location>
    </subcellularLocation>
</comment>
<protein>
    <recommendedName>
        <fullName evidence="8">Phosphoribosyl-ATP pyrophosphatase</fullName>
        <shortName evidence="8">PRA-PH</shortName>
        <ecNumber evidence="8">3.6.1.31</ecNumber>
    </recommendedName>
</protein>
<comment type="pathway">
    <text evidence="2 8">Amino-acid biosynthesis; L-histidine biosynthesis; L-histidine from 5-phospho-alpha-D-ribose 1-diphosphate: step 2/9.</text>
</comment>
<dbReference type="EMBL" id="QUMS01000001">
    <property type="protein sequence ID" value="REG10677.1"/>
    <property type="molecule type" value="Genomic_DNA"/>
</dbReference>
<evidence type="ECO:0000256" key="5">
    <source>
        <dbReference type="ARBA" id="ARBA00022801"/>
    </source>
</evidence>
<evidence type="ECO:0000256" key="2">
    <source>
        <dbReference type="ARBA" id="ARBA00005204"/>
    </source>
</evidence>
<dbReference type="Proteomes" id="UP000256388">
    <property type="component" value="Unassembled WGS sequence"/>
</dbReference>
<organism evidence="9 10">
    <name type="scientific">Pelolinea submarina</name>
    <dbReference type="NCBI Taxonomy" id="913107"/>
    <lineage>
        <taxon>Bacteria</taxon>
        <taxon>Bacillati</taxon>
        <taxon>Chloroflexota</taxon>
        <taxon>Anaerolineae</taxon>
        <taxon>Anaerolineales</taxon>
        <taxon>Anaerolineaceae</taxon>
        <taxon>Pelolinea</taxon>
    </lineage>
</organism>
<keyword evidence="6 8" id="KW-0067">ATP-binding</keyword>
<dbReference type="UniPathway" id="UPA00031">
    <property type="reaction ID" value="UER00007"/>
</dbReference>
<dbReference type="PANTHER" id="PTHR42945:SF1">
    <property type="entry name" value="HISTIDINE BIOSYNTHESIS BIFUNCTIONAL PROTEIN HIS7"/>
    <property type="match status" value="1"/>
</dbReference>
<evidence type="ECO:0000256" key="8">
    <source>
        <dbReference type="HAMAP-Rule" id="MF_01020"/>
    </source>
</evidence>
<reference evidence="9 10" key="1">
    <citation type="submission" date="2018-08" db="EMBL/GenBank/DDBJ databases">
        <title>Genomic Encyclopedia of Type Strains, Phase IV (KMG-IV): sequencing the most valuable type-strain genomes for metagenomic binning, comparative biology and taxonomic classification.</title>
        <authorList>
            <person name="Goeker M."/>
        </authorList>
    </citation>
    <scope>NUCLEOTIDE SEQUENCE [LARGE SCALE GENOMIC DNA]</scope>
    <source>
        <strain evidence="9 10">DSM 23923</strain>
    </source>
</reference>
<dbReference type="InterPro" id="IPR021130">
    <property type="entry name" value="PRib-ATP_PPHydrolase-like"/>
</dbReference>
<evidence type="ECO:0000313" key="10">
    <source>
        <dbReference type="Proteomes" id="UP000256388"/>
    </source>
</evidence>
<dbReference type="NCBIfam" id="TIGR03188">
    <property type="entry name" value="histidine_hisI"/>
    <property type="match status" value="1"/>
</dbReference>
<evidence type="ECO:0000256" key="3">
    <source>
        <dbReference type="ARBA" id="ARBA00022605"/>
    </source>
</evidence>
<evidence type="ECO:0000256" key="4">
    <source>
        <dbReference type="ARBA" id="ARBA00022741"/>
    </source>
</evidence>
<dbReference type="SUPFAM" id="SSF101386">
    <property type="entry name" value="all-alpha NTP pyrophosphatases"/>
    <property type="match status" value="1"/>
</dbReference>
<evidence type="ECO:0000313" key="9">
    <source>
        <dbReference type="EMBL" id="REG10677.1"/>
    </source>
</evidence>
<evidence type="ECO:0000256" key="1">
    <source>
        <dbReference type="ARBA" id="ARBA00001460"/>
    </source>
</evidence>
<keyword evidence="10" id="KW-1185">Reference proteome</keyword>
<keyword evidence="3 8" id="KW-0028">Amino-acid biosynthesis</keyword>
<sequence length="95" mass="10925">MLNRLYEIIEDRKQNPAEGSYTNRLLNEGYERVAQKVGEEAVEVVIAGALQGRERTISESADLIYHLFVLLVQQDIRLEEVEAELERRHTKAGRS</sequence>
<dbReference type="GO" id="GO:0000105">
    <property type="term" value="P:L-histidine biosynthetic process"/>
    <property type="evidence" value="ECO:0007669"/>
    <property type="project" value="UniProtKB-UniRule"/>
</dbReference>
<dbReference type="Gene3D" id="1.10.287.1080">
    <property type="entry name" value="MazG-like"/>
    <property type="match status" value="1"/>
</dbReference>
<dbReference type="GO" id="GO:0004636">
    <property type="term" value="F:phosphoribosyl-ATP diphosphatase activity"/>
    <property type="evidence" value="ECO:0007669"/>
    <property type="project" value="UniProtKB-UniRule"/>
</dbReference>
<dbReference type="PANTHER" id="PTHR42945">
    <property type="entry name" value="HISTIDINE BIOSYNTHESIS BIFUNCTIONAL PROTEIN"/>
    <property type="match status" value="1"/>
</dbReference>
<dbReference type="EC" id="3.6.1.31" evidence="8"/>
<name>A0A3E0AG89_9CHLR</name>
<evidence type="ECO:0000256" key="7">
    <source>
        <dbReference type="ARBA" id="ARBA00023102"/>
    </source>
</evidence>
<dbReference type="HAMAP" id="MF_01020">
    <property type="entry name" value="HisE"/>
    <property type="match status" value="1"/>
</dbReference>
<dbReference type="AlphaFoldDB" id="A0A3E0AG89"/>
<keyword evidence="8" id="KW-0963">Cytoplasm</keyword>
<comment type="caution">
    <text evidence="9">The sequence shown here is derived from an EMBL/GenBank/DDBJ whole genome shotgun (WGS) entry which is preliminary data.</text>
</comment>
<proteinExistence type="inferred from homology"/>
<comment type="catalytic activity">
    <reaction evidence="1 8">
        <text>1-(5-phospho-beta-D-ribosyl)-ATP + H2O = 1-(5-phospho-beta-D-ribosyl)-5'-AMP + diphosphate + H(+)</text>
        <dbReference type="Rhea" id="RHEA:22828"/>
        <dbReference type="ChEBI" id="CHEBI:15377"/>
        <dbReference type="ChEBI" id="CHEBI:15378"/>
        <dbReference type="ChEBI" id="CHEBI:33019"/>
        <dbReference type="ChEBI" id="CHEBI:59457"/>
        <dbReference type="ChEBI" id="CHEBI:73183"/>
        <dbReference type="EC" id="3.6.1.31"/>
    </reaction>
</comment>
<dbReference type="GO" id="GO:0005737">
    <property type="term" value="C:cytoplasm"/>
    <property type="evidence" value="ECO:0007669"/>
    <property type="project" value="UniProtKB-SubCell"/>
</dbReference>
<dbReference type="InterPro" id="IPR008179">
    <property type="entry name" value="HisE"/>
</dbReference>
<dbReference type="FunFam" id="1.10.287.1080:FF:000002">
    <property type="entry name" value="Histidine biosynthesis bifunctional protein HisIE"/>
    <property type="match status" value="1"/>
</dbReference>